<feature type="domain" description="Dendritic cell-specific transmembrane protein-like" evidence="6">
    <location>
        <begin position="386"/>
        <end position="576"/>
    </location>
</feature>
<sequence length="695" mass="80816">MNLFKALFKTRKHRFKKTKAAFGFMYGLVLGLGFYGLILMDLNFLPSSAIIAGIVISLMLAFGIAFSSQIRCISFLSLPIFAGKTGRGVQFSLILFMVIAGPLENLANNGKEVVRVFACSASLTFNLTKTRFELMFKPFTQALFGMKTEVNEVKDTLRSIKDLSAPITGEIEDETEMKKLKEENDYLDNIQGDSKRSSDIDNKYLSKGEQIEAAKYEQTYLQKVELRCNQQFSTAALRCRNMFQSLYDKCYEAVTWAAAWVLCWPMKLDFVCNIAQALGGSSRCDPSNEIDPGFGDGYEYLKKSRVSLTNNFKNVKLQYKLSRIKHLINLQDTVDTAKAIQHDVDEKKKILDKIFISLKRLLAFVLLWIILKCQNYHDQFLRNIEFDNVYITKYFRKIDARRKTGGKSVLFPLKKFEKTQMVELWSRRYLKSEQKQLLMQCFKLLIELVFVSTFILIDRLFYEVLDLIKRHAKIVYTQVGHHDLYLEIKGTGIIAALLRSIVKGFNIKKRIKIVRSNENCLPHPTLMPYIYFLEIYGMFLLIAVMMFVEVYTQRFRSVICGYFYRKRQKRRILYLYNETTRRRIGFLRYMKSRIIKQVRERRLDESVNICAVARYRYPKCCGFLKIFGMARRDCIICEEPEGVFDSPNRFVICENDDCHLLYCRECWLDVGNDCLACSTIEAESSGFEDTSGYED</sequence>
<evidence type="ECO:0000256" key="2">
    <source>
        <dbReference type="ARBA" id="ARBA00022692"/>
    </source>
</evidence>
<keyword evidence="4 5" id="KW-0472">Membrane</keyword>
<evidence type="ECO:0000256" key="5">
    <source>
        <dbReference type="SAM" id="Phobius"/>
    </source>
</evidence>
<comment type="subcellular location">
    <subcellularLocation>
        <location evidence="1">Membrane</location>
        <topology evidence="1">Multi-pass membrane protein</topology>
    </subcellularLocation>
</comment>
<evidence type="ECO:0000256" key="4">
    <source>
        <dbReference type="ARBA" id="ARBA00023136"/>
    </source>
</evidence>
<dbReference type="EMBL" id="JABFTP020000083">
    <property type="protein sequence ID" value="KAL3275786.1"/>
    <property type="molecule type" value="Genomic_DNA"/>
</dbReference>
<organism evidence="8 9">
    <name type="scientific">Cryptolaemus montrouzieri</name>
    <dbReference type="NCBI Taxonomy" id="559131"/>
    <lineage>
        <taxon>Eukaryota</taxon>
        <taxon>Metazoa</taxon>
        <taxon>Ecdysozoa</taxon>
        <taxon>Arthropoda</taxon>
        <taxon>Hexapoda</taxon>
        <taxon>Insecta</taxon>
        <taxon>Pterygota</taxon>
        <taxon>Neoptera</taxon>
        <taxon>Endopterygota</taxon>
        <taxon>Coleoptera</taxon>
        <taxon>Polyphaga</taxon>
        <taxon>Cucujiformia</taxon>
        <taxon>Coccinelloidea</taxon>
        <taxon>Coccinellidae</taxon>
        <taxon>Scymninae</taxon>
        <taxon>Scymnini</taxon>
        <taxon>Cryptolaemus</taxon>
    </lineage>
</organism>
<dbReference type="InterPro" id="IPR058842">
    <property type="entry name" value="DCST1_C"/>
</dbReference>
<dbReference type="PANTHER" id="PTHR21041">
    <property type="entry name" value="DENDRITIC CELL-SPECIFIC TRANSMEMBRANE PROTEIN"/>
    <property type="match status" value="1"/>
</dbReference>
<protein>
    <recommendedName>
        <fullName evidence="10">Dendritic cell-specific transmembrane protein-like domain-containing protein</fullName>
    </recommendedName>
</protein>
<feature type="transmembrane region" description="Helical" evidence="5">
    <location>
        <begin position="20"/>
        <end position="38"/>
    </location>
</feature>
<evidence type="ECO:0000313" key="9">
    <source>
        <dbReference type="Proteomes" id="UP001516400"/>
    </source>
</evidence>
<comment type="caution">
    <text evidence="8">The sequence shown here is derived from an EMBL/GenBank/DDBJ whole genome shotgun (WGS) entry which is preliminary data.</text>
</comment>
<dbReference type="InterPro" id="IPR051856">
    <property type="entry name" value="CSR-E3_Ligase_Protein"/>
</dbReference>
<evidence type="ECO:0000313" key="8">
    <source>
        <dbReference type="EMBL" id="KAL3275786.1"/>
    </source>
</evidence>
<keyword evidence="9" id="KW-1185">Reference proteome</keyword>
<reference evidence="8 9" key="1">
    <citation type="journal article" date="2021" name="BMC Biol.">
        <title>Horizontally acquired antibacterial genes associated with adaptive radiation of ladybird beetles.</title>
        <authorList>
            <person name="Li H.S."/>
            <person name="Tang X.F."/>
            <person name="Huang Y.H."/>
            <person name="Xu Z.Y."/>
            <person name="Chen M.L."/>
            <person name="Du X.Y."/>
            <person name="Qiu B.Y."/>
            <person name="Chen P.T."/>
            <person name="Zhang W."/>
            <person name="Slipinski A."/>
            <person name="Escalona H.E."/>
            <person name="Waterhouse R.M."/>
            <person name="Zwick A."/>
            <person name="Pang H."/>
        </authorList>
    </citation>
    <scope>NUCLEOTIDE SEQUENCE [LARGE SCALE GENOMIC DNA]</scope>
    <source>
        <strain evidence="8">SYSU2018</strain>
    </source>
</reference>
<evidence type="ECO:0000256" key="1">
    <source>
        <dbReference type="ARBA" id="ARBA00004141"/>
    </source>
</evidence>
<dbReference type="InterPro" id="IPR012858">
    <property type="entry name" value="DC_STAMP-like"/>
</dbReference>
<evidence type="ECO:0008006" key="10">
    <source>
        <dbReference type="Google" id="ProtNLM"/>
    </source>
</evidence>
<gene>
    <name evidence="8" type="ORF">HHI36_020531</name>
</gene>
<evidence type="ECO:0000259" key="7">
    <source>
        <dbReference type="Pfam" id="PF26037"/>
    </source>
</evidence>
<evidence type="ECO:0000259" key="6">
    <source>
        <dbReference type="Pfam" id="PF07782"/>
    </source>
</evidence>
<feature type="transmembrane region" description="Helical" evidence="5">
    <location>
        <begin position="44"/>
        <end position="67"/>
    </location>
</feature>
<dbReference type="AlphaFoldDB" id="A0ABD2NC62"/>
<dbReference type="Pfam" id="PF26037">
    <property type="entry name" value="zf-RING_DCST1_C"/>
    <property type="match status" value="1"/>
</dbReference>
<feature type="domain" description="E3 ubiquitin-protein ligase DCST1-like C-terminal" evidence="7">
    <location>
        <begin position="633"/>
        <end position="678"/>
    </location>
</feature>
<evidence type="ECO:0000256" key="3">
    <source>
        <dbReference type="ARBA" id="ARBA00022989"/>
    </source>
</evidence>
<accession>A0ABD2NC62</accession>
<dbReference type="GO" id="GO:0016020">
    <property type="term" value="C:membrane"/>
    <property type="evidence" value="ECO:0007669"/>
    <property type="project" value="UniProtKB-SubCell"/>
</dbReference>
<dbReference type="PANTHER" id="PTHR21041:SF17">
    <property type="entry name" value="E3 UBIQUITIN-PROTEIN LIGASE DCST1"/>
    <property type="match status" value="1"/>
</dbReference>
<feature type="transmembrane region" description="Helical" evidence="5">
    <location>
        <begin position="437"/>
        <end position="457"/>
    </location>
</feature>
<keyword evidence="2 5" id="KW-0812">Transmembrane</keyword>
<dbReference type="Proteomes" id="UP001516400">
    <property type="component" value="Unassembled WGS sequence"/>
</dbReference>
<dbReference type="Pfam" id="PF07782">
    <property type="entry name" value="DC_STAMP"/>
    <property type="match status" value="1"/>
</dbReference>
<proteinExistence type="predicted"/>
<name>A0ABD2NC62_9CUCU</name>
<feature type="transmembrane region" description="Helical" evidence="5">
    <location>
        <begin position="529"/>
        <end position="548"/>
    </location>
</feature>
<keyword evidence="3 5" id="KW-1133">Transmembrane helix</keyword>